<sequence length="154" mass="16627">MAAGKVIVYGGRGALGSTILEHFKKSGFVGLIKFCTKKWTLSIDLVANETANINVLVDGKEDWVSQETSIMSGVSAALDSPVDAIFCVAGGWAGGNAEAEDFIKNADLMWRQWTPMLYIAEMLLEWTVAPDKRPESGSLLKVRTVEGETSATKV</sequence>
<evidence type="ECO:0000256" key="3">
    <source>
        <dbReference type="ARBA" id="ARBA00022857"/>
    </source>
</evidence>
<evidence type="ECO:0000256" key="4">
    <source>
        <dbReference type="ARBA" id="ARBA00023002"/>
    </source>
</evidence>
<evidence type="ECO:0000313" key="6">
    <source>
        <dbReference type="Proteomes" id="UP000230423"/>
    </source>
</evidence>
<keyword evidence="4" id="KW-0560">Oxidoreductase</keyword>
<dbReference type="EMBL" id="KZ350170">
    <property type="protein sequence ID" value="PIO64162.1"/>
    <property type="molecule type" value="Genomic_DNA"/>
</dbReference>
<keyword evidence="3" id="KW-0521">NADP</keyword>
<dbReference type="GO" id="GO:0005737">
    <property type="term" value="C:cytoplasm"/>
    <property type="evidence" value="ECO:0007669"/>
    <property type="project" value="TreeGrafter"/>
</dbReference>
<evidence type="ECO:0000313" key="5">
    <source>
        <dbReference type="EMBL" id="PIO64162.1"/>
    </source>
</evidence>
<proteinExistence type="inferred from homology"/>
<evidence type="ECO:0000256" key="1">
    <source>
        <dbReference type="ARBA" id="ARBA00006484"/>
    </source>
</evidence>
<gene>
    <name evidence="5" type="ORF">TELCIR_14221</name>
</gene>
<dbReference type="GO" id="GO:0070402">
    <property type="term" value="F:NADPH binding"/>
    <property type="evidence" value="ECO:0007669"/>
    <property type="project" value="TreeGrafter"/>
</dbReference>
<keyword evidence="6" id="KW-1185">Reference proteome</keyword>
<comment type="similarity">
    <text evidence="1">Belongs to the short-chain dehydrogenases/reductases (SDR) family.</text>
</comment>
<dbReference type="AlphaFoldDB" id="A0A2G9U389"/>
<comment type="subunit">
    <text evidence="2">Homodimer.</text>
</comment>
<dbReference type="PANTHER" id="PTHR15104">
    <property type="entry name" value="DIHYDROPTERIDINE REDUCTASE"/>
    <property type="match status" value="1"/>
</dbReference>
<name>A0A2G9U389_TELCI</name>
<dbReference type="GO" id="GO:0006559">
    <property type="term" value="P:L-phenylalanine catabolic process"/>
    <property type="evidence" value="ECO:0007669"/>
    <property type="project" value="TreeGrafter"/>
</dbReference>
<reference evidence="5 6" key="1">
    <citation type="submission" date="2015-09" db="EMBL/GenBank/DDBJ databases">
        <title>Draft genome of the parasitic nematode Teladorsagia circumcincta isolate WARC Sus (inbred).</title>
        <authorList>
            <person name="Mitreva M."/>
        </authorList>
    </citation>
    <scope>NUCLEOTIDE SEQUENCE [LARGE SCALE GENOMIC DNA]</scope>
    <source>
        <strain evidence="5 6">S</strain>
    </source>
</reference>
<dbReference type="Gene3D" id="3.40.50.720">
    <property type="entry name" value="NAD(P)-binding Rossmann-like Domain"/>
    <property type="match status" value="1"/>
</dbReference>
<dbReference type="GO" id="GO:0004155">
    <property type="term" value="F:6,7-dihydropteridine reductase activity"/>
    <property type="evidence" value="ECO:0007669"/>
    <property type="project" value="TreeGrafter"/>
</dbReference>
<dbReference type="GO" id="GO:0006729">
    <property type="term" value="P:tetrahydrobiopterin biosynthetic process"/>
    <property type="evidence" value="ECO:0007669"/>
    <property type="project" value="TreeGrafter"/>
</dbReference>
<dbReference type="Proteomes" id="UP000230423">
    <property type="component" value="Unassembled WGS sequence"/>
</dbReference>
<evidence type="ECO:0000256" key="2">
    <source>
        <dbReference type="ARBA" id="ARBA00011738"/>
    </source>
</evidence>
<dbReference type="GO" id="GO:0070404">
    <property type="term" value="F:NADH binding"/>
    <property type="evidence" value="ECO:0007669"/>
    <property type="project" value="TreeGrafter"/>
</dbReference>
<protein>
    <submittedName>
        <fullName evidence="5">Uncharacterized protein</fullName>
    </submittedName>
</protein>
<organism evidence="5 6">
    <name type="scientific">Teladorsagia circumcincta</name>
    <name type="common">Brown stomach worm</name>
    <name type="synonym">Ostertagia circumcincta</name>
    <dbReference type="NCBI Taxonomy" id="45464"/>
    <lineage>
        <taxon>Eukaryota</taxon>
        <taxon>Metazoa</taxon>
        <taxon>Ecdysozoa</taxon>
        <taxon>Nematoda</taxon>
        <taxon>Chromadorea</taxon>
        <taxon>Rhabditida</taxon>
        <taxon>Rhabditina</taxon>
        <taxon>Rhabditomorpha</taxon>
        <taxon>Strongyloidea</taxon>
        <taxon>Trichostrongylidae</taxon>
        <taxon>Teladorsagia</taxon>
    </lineage>
</organism>
<dbReference type="PANTHER" id="PTHR15104:SF0">
    <property type="entry name" value="DIHYDROPTERIDINE REDUCTASE"/>
    <property type="match status" value="1"/>
</dbReference>
<accession>A0A2G9U389</accession>
<dbReference type="OrthoDB" id="1204at2759"/>